<dbReference type="InterPro" id="IPR001261">
    <property type="entry name" value="ArgE/DapE_CS"/>
</dbReference>
<dbReference type="GO" id="GO:0046872">
    <property type="term" value="F:metal ion binding"/>
    <property type="evidence" value="ECO:0007669"/>
    <property type="project" value="UniProtKB-KW"/>
</dbReference>
<evidence type="ECO:0000256" key="1">
    <source>
        <dbReference type="ARBA" id="ARBA00001947"/>
    </source>
</evidence>
<keyword evidence="3" id="KW-0479">Metal-binding</keyword>
<comment type="cofactor">
    <cofactor evidence="1">
        <name>Zn(2+)</name>
        <dbReference type="ChEBI" id="CHEBI:29105"/>
    </cofactor>
</comment>
<dbReference type="SUPFAM" id="SSF55031">
    <property type="entry name" value="Bacterial exopeptidase dimerisation domain"/>
    <property type="match status" value="1"/>
</dbReference>
<dbReference type="CDD" id="cd05652">
    <property type="entry name" value="M20_ArgE_DapE-like_fungal"/>
    <property type="match status" value="1"/>
</dbReference>
<name>A0A0B7KB56_BIOOC</name>
<dbReference type="InterPro" id="IPR050072">
    <property type="entry name" value="Peptidase_M20A"/>
</dbReference>
<reference evidence="7" key="1">
    <citation type="submission" date="2015-01" db="EMBL/GenBank/DDBJ databases">
        <authorList>
            <person name="Durling Mikael"/>
        </authorList>
    </citation>
    <scope>NUCLEOTIDE SEQUENCE</scope>
</reference>
<evidence type="ECO:0000256" key="2">
    <source>
        <dbReference type="ARBA" id="ARBA00006247"/>
    </source>
</evidence>
<feature type="domain" description="Peptidase M20 dimerisation" evidence="6">
    <location>
        <begin position="213"/>
        <end position="319"/>
    </location>
</feature>
<evidence type="ECO:0000259" key="6">
    <source>
        <dbReference type="Pfam" id="PF07687"/>
    </source>
</evidence>
<protein>
    <recommendedName>
        <fullName evidence="6">Peptidase M20 dimerisation domain-containing protein</fullName>
    </recommendedName>
</protein>
<evidence type="ECO:0000256" key="4">
    <source>
        <dbReference type="ARBA" id="ARBA00022801"/>
    </source>
</evidence>
<dbReference type="Pfam" id="PF01546">
    <property type="entry name" value="Peptidase_M20"/>
    <property type="match status" value="1"/>
</dbReference>
<dbReference type="PANTHER" id="PTHR43808">
    <property type="entry name" value="ACETYLORNITHINE DEACETYLASE"/>
    <property type="match status" value="1"/>
</dbReference>
<dbReference type="InterPro" id="IPR011650">
    <property type="entry name" value="Peptidase_M20_dimer"/>
</dbReference>
<comment type="similarity">
    <text evidence="2">Belongs to the peptidase M20A family.</text>
</comment>
<dbReference type="InterPro" id="IPR036264">
    <property type="entry name" value="Bact_exopeptidase_dim_dom"/>
</dbReference>
<dbReference type="Pfam" id="PF07687">
    <property type="entry name" value="M20_dimer"/>
    <property type="match status" value="1"/>
</dbReference>
<keyword evidence="4" id="KW-0378">Hydrolase</keyword>
<keyword evidence="5" id="KW-0862">Zinc</keyword>
<dbReference type="PROSITE" id="PS00759">
    <property type="entry name" value="ARGE_DAPE_CPG2_2"/>
    <property type="match status" value="1"/>
</dbReference>
<dbReference type="SUPFAM" id="SSF53187">
    <property type="entry name" value="Zn-dependent exopeptidases"/>
    <property type="match status" value="1"/>
</dbReference>
<proteinExistence type="inferred from homology"/>
<dbReference type="AlphaFoldDB" id="A0A0B7KB56"/>
<evidence type="ECO:0000313" key="7">
    <source>
        <dbReference type="EMBL" id="CEO52747.1"/>
    </source>
</evidence>
<dbReference type="InterPro" id="IPR002933">
    <property type="entry name" value="Peptidase_M20"/>
</dbReference>
<dbReference type="Gene3D" id="3.30.70.360">
    <property type="match status" value="1"/>
</dbReference>
<dbReference type="GO" id="GO:0016787">
    <property type="term" value="F:hydrolase activity"/>
    <property type="evidence" value="ECO:0007669"/>
    <property type="project" value="UniProtKB-KW"/>
</dbReference>
<organism evidence="7">
    <name type="scientific">Bionectria ochroleuca</name>
    <name type="common">Gliocladium roseum</name>
    <dbReference type="NCBI Taxonomy" id="29856"/>
    <lineage>
        <taxon>Eukaryota</taxon>
        <taxon>Fungi</taxon>
        <taxon>Dikarya</taxon>
        <taxon>Ascomycota</taxon>
        <taxon>Pezizomycotina</taxon>
        <taxon>Sordariomycetes</taxon>
        <taxon>Hypocreomycetidae</taxon>
        <taxon>Hypocreales</taxon>
        <taxon>Bionectriaceae</taxon>
        <taxon>Clonostachys</taxon>
    </lineage>
</organism>
<dbReference type="EMBL" id="CDPU01000030">
    <property type="protein sequence ID" value="CEO52747.1"/>
    <property type="molecule type" value="Genomic_DNA"/>
</dbReference>
<evidence type="ECO:0000256" key="3">
    <source>
        <dbReference type="ARBA" id="ARBA00022723"/>
    </source>
</evidence>
<gene>
    <name evidence="7" type="ORF">BN869_000008805_1</name>
</gene>
<dbReference type="PANTHER" id="PTHR43808:SF30">
    <property type="entry name" value="ACETYLORNITHINE DEACETYLASE"/>
    <property type="match status" value="1"/>
</dbReference>
<dbReference type="PROSITE" id="PS00758">
    <property type="entry name" value="ARGE_DAPE_CPG2_1"/>
    <property type="match status" value="1"/>
</dbReference>
<sequence>MRVSLIASALACASRGICGEITSSTSSNEEAPAFREELLSLHKWLVETSSVSGLEYTISNSVHDYFLRKGWASVTTGVPPRDNTPSNEPRADVVAWPKVNGVPNPRVLLTSHIDTVPPFYTYHIEDGEVTKKTKISGRGSVDAKASVAAMVTALDELLKAGKVANGDVMLAFVVGEEVSGDGMRELNDYFHIRDVAFDAVIFGEPTEGKLACGHKGALQCDVRAHGVGGHSGYPWLGKSANELLMRALLKIVDTDLGSSKVYGNTTVNVGRLQGGVADNVIPEEAFAGLQVRVALGPQEEGGDIVQERMRAILNEVDPEAFDFECSQGYGFVEANCEVEGFDQIVVNYGTDMPHLKGDFTKYLYGPGTIFVAHGPHENLTVGDLESAVEGYQKLILHALQPKDDDNLEL</sequence>
<accession>A0A0B7KB56</accession>
<dbReference type="Gene3D" id="3.40.630.10">
    <property type="entry name" value="Zn peptidases"/>
    <property type="match status" value="1"/>
</dbReference>
<evidence type="ECO:0000256" key="5">
    <source>
        <dbReference type="ARBA" id="ARBA00022833"/>
    </source>
</evidence>